<evidence type="ECO:0000313" key="3">
    <source>
        <dbReference type="Proteomes" id="UP000321490"/>
    </source>
</evidence>
<feature type="transmembrane region" description="Helical" evidence="1">
    <location>
        <begin position="259"/>
        <end position="279"/>
    </location>
</feature>
<protein>
    <recommendedName>
        <fullName evidence="4">Dolichyl-phosphate-mannose-protein mannosyltransferase</fullName>
    </recommendedName>
</protein>
<keyword evidence="1" id="KW-0812">Transmembrane</keyword>
<organism evidence="2 3">
    <name type="scientific">Modestobacter roseus</name>
    <dbReference type="NCBI Taxonomy" id="1181884"/>
    <lineage>
        <taxon>Bacteria</taxon>
        <taxon>Bacillati</taxon>
        <taxon>Actinomycetota</taxon>
        <taxon>Actinomycetes</taxon>
        <taxon>Geodermatophilales</taxon>
        <taxon>Geodermatophilaceae</taxon>
        <taxon>Modestobacter</taxon>
    </lineage>
</organism>
<sequence length="480" mass="51302">MVFLLVRGSLIDDAYITLSYARNLAEHLHWGLTEGRTANSATSPLNVLVLGAGAFVVRDPIWGLGLVFVLLTAAQGWGMSRLAEAARLGTVTVVLGVGMVLLSPLMLSVVGMEMALAAALLVWLTVAALDDRPALFGVLTALLVLTRLDLGVFPLVMLIAIGTMRRRAVRIVLVAAATAAPWFVFSWVALGALVPDTLVIKTVASAGWGPWEFGNGPRLYLDAYPTATRVTTLPVLLGLVALLAWPITRAWRRPRWTGLAPVAALGLGGVLHYAAYSLLAPPPYHWYYAPSVIALTVVAAVAAGTARRAGPRPGSSPESAHRATVPAKVWALAGALVLVLDVGYAAQRPVPWTQVPIMTNWATAEQYQEVGEALADRIGDEVVSSPGEIGTLAYYCRCDIVDLFSDRGTLQPFIDQREREAGPVMRRLLQLNFANLERQPAAEPTQAVVWVGGPDAEAAPWPVESNWRGPGAFDLVPVAP</sequence>
<evidence type="ECO:0000313" key="2">
    <source>
        <dbReference type="EMBL" id="TWH74189.1"/>
    </source>
</evidence>
<evidence type="ECO:0000256" key="1">
    <source>
        <dbReference type="SAM" id="Phobius"/>
    </source>
</evidence>
<dbReference type="Proteomes" id="UP000321490">
    <property type="component" value="Unassembled WGS sequence"/>
</dbReference>
<name>A0A562IT35_9ACTN</name>
<reference evidence="2 3" key="1">
    <citation type="submission" date="2019-07" db="EMBL/GenBank/DDBJ databases">
        <title>R&amp;d 2014.</title>
        <authorList>
            <person name="Klenk H.-P."/>
        </authorList>
    </citation>
    <scope>NUCLEOTIDE SEQUENCE [LARGE SCALE GENOMIC DNA]</scope>
    <source>
        <strain evidence="2 3">DSM 45764</strain>
    </source>
</reference>
<feature type="transmembrane region" description="Helical" evidence="1">
    <location>
        <begin position="171"/>
        <end position="194"/>
    </location>
</feature>
<proteinExistence type="predicted"/>
<feature type="transmembrane region" description="Helical" evidence="1">
    <location>
        <begin position="227"/>
        <end position="247"/>
    </location>
</feature>
<evidence type="ECO:0008006" key="4">
    <source>
        <dbReference type="Google" id="ProtNLM"/>
    </source>
</evidence>
<comment type="caution">
    <text evidence="2">The sequence shown here is derived from an EMBL/GenBank/DDBJ whole genome shotgun (WGS) entry which is preliminary data.</text>
</comment>
<dbReference type="AlphaFoldDB" id="A0A562IT35"/>
<keyword evidence="3" id="KW-1185">Reference proteome</keyword>
<accession>A0A562IT35</accession>
<dbReference type="EMBL" id="VLKF01000001">
    <property type="protein sequence ID" value="TWH74189.1"/>
    <property type="molecule type" value="Genomic_DNA"/>
</dbReference>
<feature type="transmembrane region" description="Helical" evidence="1">
    <location>
        <begin position="91"/>
        <end position="124"/>
    </location>
</feature>
<gene>
    <name evidence="2" type="ORF">JD78_02724</name>
</gene>
<keyword evidence="1" id="KW-0472">Membrane</keyword>
<keyword evidence="1" id="KW-1133">Transmembrane helix</keyword>
<feature type="transmembrane region" description="Helical" evidence="1">
    <location>
        <begin position="285"/>
        <end position="306"/>
    </location>
</feature>
<feature type="transmembrane region" description="Helical" evidence="1">
    <location>
        <begin position="61"/>
        <end position="79"/>
    </location>
</feature>
<feature type="transmembrane region" description="Helical" evidence="1">
    <location>
        <begin position="136"/>
        <end position="159"/>
    </location>
</feature>